<comment type="caution">
    <text evidence="3">The sequence shown here is derived from an EMBL/GenBank/DDBJ whole genome shotgun (WGS) entry which is preliminary data.</text>
</comment>
<dbReference type="PANTHER" id="PTHR45749:SF35">
    <property type="entry name" value="AC-LIKE TRANSPOSASE-RELATED"/>
    <property type="match status" value="1"/>
</dbReference>
<dbReference type="PANTHER" id="PTHR45749">
    <property type="match status" value="1"/>
</dbReference>
<dbReference type="AlphaFoldDB" id="A0AA47MMN8"/>
<proteinExistence type="predicted"/>
<accession>A0AA47MMN8</accession>
<feature type="domain" description="HAT C-terminal dimerisation" evidence="1">
    <location>
        <begin position="487"/>
        <end position="566"/>
    </location>
</feature>
<evidence type="ECO:0000313" key="3">
    <source>
        <dbReference type="EMBL" id="KAK0142909.1"/>
    </source>
</evidence>
<gene>
    <name evidence="3" type="primary">ZMYM1_65</name>
    <name evidence="3" type="ORF">N1851_019147</name>
</gene>
<evidence type="ECO:0000313" key="4">
    <source>
        <dbReference type="Proteomes" id="UP001174136"/>
    </source>
</evidence>
<dbReference type="Pfam" id="PF05699">
    <property type="entry name" value="Dimer_Tnp_hAT"/>
    <property type="match status" value="1"/>
</dbReference>
<name>A0AA47MMN8_MERPO</name>
<protein>
    <submittedName>
        <fullName evidence="3">Zinc finger MYM-type protein 1</fullName>
    </submittedName>
</protein>
<organism evidence="3 4">
    <name type="scientific">Merluccius polli</name>
    <name type="common">Benguela hake</name>
    <name type="synonym">Merluccius cadenati</name>
    <dbReference type="NCBI Taxonomy" id="89951"/>
    <lineage>
        <taxon>Eukaryota</taxon>
        <taxon>Metazoa</taxon>
        <taxon>Chordata</taxon>
        <taxon>Craniata</taxon>
        <taxon>Vertebrata</taxon>
        <taxon>Euteleostomi</taxon>
        <taxon>Actinopterygii</taxon>
        <taxon>Neopterygii</taxon>
        <taxon>Teleostei</taxon>
        <taxon>Neoteleostei</taxon>
        <taxon>Acanthomorphata</taxon>
        <taxon>Zeiogadaria</taxon>
        <taxon>Gadariae</taxon>
        <taxon>Gadiformes</taxon>
        <taxon>Gadoidei</taxon>
        <taxon>Merlucciidae</taxon>
        <taxon>Merluccius</taxon>
    </lineage>
</organism>
<reference evidence="3" key="1">
    <citation type="journal article" date="2023" name="Front. Mar. Sci.">
        <title>A new Merluccius polli reference genome to investigate the effects of global change in West African waters.</title>
        <authorList>
            <person name="Mateo J.L."/>
            <person name="Blanco-Fernandez C."/>
            <person name="Garcia-Vazquez E."/>
            <person name="Machado-Schiaffino G."/>
        </authorList>
    </citation>
    <scope>NUCLEOTIDE SEQUENCE</scope>
    <source>
        <strain evidence="3">C29</strain>
        <tissue evidence="3">Fin</tissue>
    </source>
</reference>
<dbReference type="Pfam" id="PF14291">
    <property type="entry name" value="DUF4371"/>
    <property type="match status" value="1"/>
</dbReference>
<dbReference type="EMBL" id="JAOPHQ010003458">
    <property type="protein sequence ID" value="KAK0142909.1"/>
    <property type="molecule type" value="Genomic_DNA"/>
</dbReference>
<keyword evidence="4" id="KW-1185">Reference proteome</keyword>
<dbReference type="SUPFAM" id="SSF53098">
    <property type="entry name" value="Ribonuclease H-like"/>
    <property type="match status" value="1"/>
</dbReference>
<dbReference type="Proteomes" id="UP001174136">
    <property type="component" value="Unassembled WGS sequence"/>
</dbReference>
<feature type="domain" description="DUF4371" evidence="2">
    <location>
        <begin position="20"/>
        <end position="193"/>
    </location>
</feature>
<dbReference type="InterPro" id="IPR008906">
    <property type="entry name" value="HATC_C_dom"/>
</dbReference>
<evidence type="ECO:0000259" key="1">
    <source>
        <dbReference type="Pfam" id="PF05699"/>
    </source>
</evidence>
<sequence length="590" mass="66947">MALLQAERRWHDVLTRLVAIIQSLAERNIPLGGSSDRLYQPNNGNFLKEVELMAKFDPVLKEHVANVERGASHTSYLSKDTQNELIDCMGKTIVQYMLKEIKQAKYYSIILDCTPDLSHIEQLSVIVRMVAVDDTDTPTMKEHFMGFLEVESSTGESLSNLILKRLEEFNLPFEDCRGQSYDNGANMKGKTKGVQARLLRENPRALFVPCGAHTLNRVVADAAKSSTDALSYFGYLQRIDVLFSASTQRWTILKHHVETTVKSWSDTRWESCINSVQAVRFQTAEVRDALEVREKATDSMVKTDAQSLVEEVGSYRFSICSVVWYDMLAKIHHVSKSLQSVSMQLDVALNFLRTAEASLVSYRSTGFASAQVSARDLCEEMNVDTVLRQKWLRKTKRQFSYESPDEPEGDALKKLEISFFNVIVDASVTSLQERFKLLSDFGVLVNFPNLLEEDLAKECETLSNTLSHGDHKDVDGRELALEMNNFPVLPKAGMTTMEILNYLKEHKLEEVFPNMWVALRIAVTLPVTVASAERSFSKLKLLKTYLRSTMSQERLNGLALMSINQEVSSQITFDETINEFAIRKSRHVKF</sequence>
<dbReference type="GO" id="GO:0046983">
    <property type="term" value="F:protein dimerization activity"/>
    <property type="evidence" value="ECO:0007669"/>
    <property type="project" value="InterPro"/>
</dbReference>
<dbReference type="InterPro" id="IPR012337">
    <property type="entry name" value="RNaseH-like_sf"/>
</dbReference>
<evidence type="ECO:0000259" key="2">
    <source>
        <dbReference type="Pfam" id="PF14291"/>
    </source>
</evidence>
<dbReference type="InterPro" id="IPR025398">
    <property type="entry name" value="DUF4371"/>
</dbReference>